<sequence>MAQSGYTPILIYASGTTTNTPLAANLANGVSGAELALNYADGKLFYKDNSNVVQVLATKGGVGSSTTTQVLYNSAGLAVGSANFTFDGTTLKLSGLTASTALALDASKNIVSVANTGTGSNVLATSPALVTPDLGTPSALVGTNISGTATAFTSGITNALKSATTTVNVSSSPAPSTGQVLTATSATAATWQTPAAGGSSLPITKMQAQSFGGF</sequence>
<reference evidence="1" key="1">
    <citation type="submission" date="2020-05" db="EMBL/GenBank/DDBJ databases">
        <authorList>
            <person name="Chiriac C."/>
            <person name="Salcher M."/>
            <person name="Ghai R."/>
            <person name="Kavagutti S V."/>
        </authorList>
    </citation>
    <scope>NUCLEOTIDE SEQUENCE</scope>
</reference>
<gene>
    <name evidence="1" type="ORF">UFOVP56_14</name>
</gene>
<proteinExistence type="predicted"/>
<name>A0A6J5T815_9CAUD</name>
<accession>A0A6J5T815</accession>
<organism evidence="1">
    <name type="scientific">uncultured Caudovirales phage</name>
    <dbReference type="NCBI Taxonomy" id="2100421"/>
    <lineage>
        <taxon>Viruses</taxon>
        <taxon>Duplodnaviria</taxon>
        <taxon>Heunggongvirae</taxon>
        <taxon>Uroviricota</taxon>
        <taxon>Caudoviricetes</taxon>
        <taxon>Peduoviridae</taxon>
        <taxon>Maltschvirus</taxon>
        <taxon>Maltschvirus maltsch</taxon>
    </lineage>
</organism>
<protein>
    <submittedName>
        <fullName evidence="1">Uncharacterized protein</fullName>
    </submittedName>
</protein>
<evidence type="ECO:0000313" key="1">
    <source>
        <dbReference type="EMBL" id="CAB4240798.1"/>
    </source>
</evidence>
<dbReference type="EMBL" id="LR797819">
    <property type="protein sequence ID" value="CAB4240798.1"/>
    <property type="molecule type" value="Genomic_DNA"/>
</dbReference>